<evidence type="ECO:0000313" key="7">
    <source>
        <dbReference type="EMBL" id="CAH3026295.1"/>
    </source>
</evidence>
<dbReference type="InterPro" id="IPR019775">
    <property type="entry name" value="WD40_repeat_CS"/>
</dbReference>
<comment type="caution">
    <text evidence="7">The sequence shown here is derived from an EMBL/GenBank/DDBJ whole genome shotgun (WGS) entry which is preliminary data.</text>
</comment>
<dbReference type="SUPFAM" id="SSF50998">
    <property type="entry name" value="Quinoprotein alcohol dehydrogenase-like"/>
    <property type="match status" value="1"/>
</dbReference>
<gene>
    <name evidence="7" type="ORF">PEVE_00028599</name>
</gene>
<dbReference type="InterPro" id="IPR052752">
    <property type="entry name" value="NACHT-WD_repeat"/>
</dbReference>
<keyword evidence="1 3" id="KW-0853">WD repeat</keyword>
<feature type="region of interest" description="Disordered" evidence="4">
    <location>
        <begin position="41"/>
        <end position="153"/>
    </location>
</feature>
<dbReference type="PROSITE" id="PS50294">
    <property type="entry name" value="WD_REPEATS_REGION"/>
    <property type="match status" value="1"/>
</dbReference>
<dbReference type="EMBL" id="CALNXI010000398">
    <property type="protein sequence ID" value="CAH3026295.1"/>
    <property type="molecule type" value="Genomic_DNA"/>
</dbReference>
<evidence type="ECO:0000313" key="8">
    <source>
        <dbReference type="Proteomes" id="UP001159427"/>
    </source>
</evidence>
<feature type="compositionally biased region" description="Basic and acidic residues" evidence="4">
    <location>
        <begin position="1727"/>
        <end position="1741"/>
    </location>
</feature>
<evidence type="ECO:0000256" key="4">
    <source>
        <dbReference type="SAM" id="MobiDB-lite"/>
    </source>
</evidence>
<dbReference type="Proteomes" id="UP001159427">
    <property type="component" value="Unassembled WGS sequence"/>
</dbReference>
<keyword evidence="2" id="KW-0677">Repeat</keyword>
<dbReference type="SUPFAM" id="SSF69322">
    <property type="entry name" value="Tricorn protease domain 2"/>
    <property type="match status" value="1"/>
</dbReference>
<feature type="region of interest" description="Disordered" evidence="4">
    <location>
        <begin position="1718"/>
        <end position="1741"/>
    </location>
</feature>
<dbReference type="InterPro" id="IPR011047">
    <property type="entry name" value="Quinoprotein_ADH-like_sf"/>
</dbReference>
<dbReference type="Pfam" id="PF13271">
    <property type="entry name" value="DUF4062"/>
    <property type="match status" value="1"/>
</dbReference>
<evidence type="ECO:0000259" key="5">
    <source>
        <dbReference type="Pfam" id="PF13271"/>
    </source>
</evidence>
<evidence type="ECO:0000256" key="1">
    <source>
        <dbReference type="ARBA" id="ARBA00022574"/>
    </source>
</evidence>
<evidence type="ECO:0000259" key="6">
    <source>
        <dbReference type="Pfam" id="PF25469"/>
    </source>
</evidence>
<protein>
    <submittedName>
        <fullName evidence="7">Uncharacterized protein</fullName>
    </submittedName>
</protein>
<evidence type="ECO:0000256" key="3">
    <source>
        <dbReference type="PROSITE-ProRule" id="PRU00221"/>
    </source>
</evidence>
<sequence>MGTGASKKNARATVNAGIVASKWMTNTRSSTRESIAVNIGVGDEAEDPGKNVKDIKAKSVGRELTTNKTKATASPVASKKVKAKDKPSEVKNDSTTNVKPSKSGDKGKTAAKKAEKTTEKKNLTTNSPSKEKSKDQGRKGRAGSQLVSPTSDLSQKVERVLQGIIDENCPVNSRVIRIFLSSTFTDTEHERNALMEHVYPKLRDFCEKRGYEFQVVDMRWGVRDDATDAHMTTELCLREIKACQEISVGPNFVTLLSEKYGYRPLLPSIDAQEFEKLLSTATDDQTRELFDKWYKKDENCFPISYILQPVTTWIPNFFNDGDQSLKQEAQRQWQNDYNTMRQFLQRAAKEAFKDQRDVWRKYVRSVCEVEIEHGLLKADNPKRSCVWFHRVVSGLDPDEHSKNPVAANYLDYCLEGKDHCGKDHPQSLLHNLKNKKMKEILHLDNIFTYDATWTPRVFFTHSYCHASHTRFFRLLSSPVLLRKFTRVAFYAAVTLTKLADKRRLCHLHLNGGYRKTPKISPSKYKPPKIVRQKTLLTKTGVYCDCFRFLGTTPKSSSIRRMLKTVMWQIKYVYKLTSKVPRSTKGVFEQFPVFLSSATKEQPLVIIFDSLDQLSPLHGARKLTWFPRQLPPHVKFIVSTLPDQEYKCFPALKALFKNPKCFVSIPELSSEDVTAILTRWLQQENRALQEHQLQVLNDAFKQCPLPLFLKISYDEACLWRSYSSLSETCLETTIRKAVDKLFERIEVNHGQVLVRHALGYLTAASQGLTTSELEDILSCDEEVLHDVFQYWTPPIRRLPPLLWVRIRADLASYLVDRGADGTQLICWYHRQFVEAAVDRYLSDPIEKKSRHSAIADYFLGRNFVEEGSKETTLMNGKQVRLASISGQPLLLSKGRYNLRKLHELPVQLIRSQRWDELKNEVLCNFYWLKTKIEVRSLRSVLDNFCMAMDVVNDPDIAAVAETLKLAQDAILSDPKQLASQLVARLYECKVQNACEVLPSKLSPVLSKLMHDSRSPPEPTLIPSRGFLTPPGGQLVQTLVGHSQSAVYGLAASSDGKYAVTGSQDGVVKVWDIKDGSLLLTVQEAGEEIGFLTCCCDDEFIVASSKGGIRVISFETGEVLHRVEAKYFKRCPPITPAGEKGSKLVFFKEKSLNVCSTSSGKPLHSFSSIKPVGNAGQNSLLSSWGDVVLCNSSEDENSLKVLDTKDFKVLHSFRVFEEKDEEEFLHLTQIIMKSENEVLVAKKMKIGLYSVDKGEILRTYKCKIDDWIQNASVDLTCSTLVFPKRDKVAKLDLETGERTDVLPHPNYVSRSFAVDCNMILTSGGDNVVRVWDLTREDVQRHFNKPEVLTNIYSIPGDSRHLVTVGRLGIDNFCVTIWDLTTLLPVRKITGITASYIQLINDRRVALRVDERVAIVDLLTWKVVTVLKGKIPAYDFLGVDDICVVNNRKEILTFAYDRKSLILYNIETGDQVAVLKTSRSELEIPHFFVNPEGTVAVWDVDSLSHQLSVWNLETREEIFVIDREGSEKHTEFTPDGRYFMFSARKKSDYIVRTAVWDIQARKHAHDLRYPHDTDTISLAVMDNSRVVTAHKDLKIICWNIEQGTVIHTLLSSHLSNLRIDVVASEGDFVVTFEEKTLILWDMNAGVQKATFNADKVTAVFPVGNGQCIALGYESVLPLVLLTLQGGDMKPYEFPTEGSKAMAGTDVQIVFEGIKGKFVEEESVTDSQDLEAEKPKQHGEDIMGQ</sequence>
<dbReference type="InterPro" id="IPR015943">
    <property type="entry name" value="WD40/YVTN_repeat-like_dom_sf"/>
</dbReference>
<dbReference type="Pfam" id="PF25469">
    <property type="entry name" value="WHD_NWD1"/>
    <property type="match status" value="1"/>
</dbReference>
<dbReference type="InterPro" id="IPR057588">
    <property type="entry name" value="NWD1/2-like_WH"/>
</dbReference>
<dbReference type="Pfam" id="PF00400">
    <property type="entry name" value="WD40"/>
    <property type="match status" value="2"/>
</dbReference>
<dbReference type="InterPro" id="IPR025139">
    <property type="entry name" value="DUF4062"/>
</dbReference>
<accession>A0ABN8MBI4</accession>
<dbReference type="Gene3D" id="2.130.10.10">
    <property type="entry name" value="YVTN repeat-like/Quinoprotein amine dehydrogenase"/>
    <property type="match status" value="3"/>
</dbReference>
<dbReference type="PROSITE" id="PS00678">
    <property type="entry name" value="WD_REPEATS_1"/>
    <property type="match status" value="1"/>
</dbReference>
<feature type="compositionally biased region" description="Low complexity" evidence="4">
    <location>
        <begin position="68"/>
        <end position="78"/>
    </location>
</feature>
<dbReference type="PANTHER" id="PTHR19871">
    <property type="entry name" value="BETA TRANSDUCIN-RELATED PROTEIN"/>
    <property type="match status" value="1"/>
</dbReference>
<evidence type="ECO:0000256" key="2">
    <source>
        <dbReference type="ARBA" id="ARBA00022737"/>
    </source>
</evidence>
<proteinExistence type="predicted"/>
<feature type="domain" description="NWD1/2-like winged helix-turn-helix" evidence="6">
    <location>
        <begin position="730"/>
        <end position="844"/>
    </location>
</feature>
<dbReference type="PROSITE" id="PS50082">
    <property type="entry name" value="WD_REPEATS_2"/>
    <property type="match status" value="2"/>
</dbReference>
<reference evidence="7 8" key="1">
    <citation type="submission" date="2022-05" db="EMBL/GenBank/DDBJ databases">
        <authorList>
            <consortium name="Genoscope - CEA"/>
            <person name="William W."/>
        </authorList>
    </citation>
    <scope>NUCLEOTIDE SEQUENCE [LARGE SCALE GENOMIC DNA]</scope>
</reference>
<name>A0ABN8MBI4_9CNID</name>
<dbReference type="InterPro" id="IPR001680">
    <property type="entry name" value="WD40_rpt"/>
</dbReference>
<dbReference type="PANTHER" id="PTHR19871:SF14">
    <property type="entry name" value="DUF4062 DOMAIN-CONTAINING PROTEIN"/>
    <property type="match status" value="1"/>
</dbReference>
<organism evidence="7 8">
    <name type="scientific">Porites evermanni</name>
    <dbReference type="NCBI Taxonomy" id="104178"/>
    <lineage>
        <taxon>Eukaryota</taxon>
        <taxon>Metazoa</taxon>
        <taxon>Cnidaria</taxon>
        <taxon>Anthozoa</taxon>
        <taxon>Hexacorallia</taxon>
        <taxon>Scleractinia</taxon>
        <taxon>Fungiina</taxon>
        <taxon>Poritidae</taxon>
        <taxon>Porites</taxon>
    </lineage>
</organism>
<feature type="domain" description="DUF4062" evidence="5">
    <location>
        <begin position="177"/>
        <end position="275"/>
    </location>
</feature>
<feature type="compositionally biased region" description="Basic and acidic residues" evidence="4">
    <location>
        <begin position="47"/>
        <end position="61"/>
    </location>
</feature>
<dbReference type="SMART" id="SM00320">
    <property type="entry name" value="WD40"/>
    <property type="match status" value="4"/>
</dbReference>
<feature type="repeat" description="WD" evidence="3">
    <location>
        <begin position="1038"/>
        <end position="1079"/>
    </location>
</feature>
<keyword evidence="8" id="KW-1185">Reference proteome</keyword>
<feature type="compositionally biased region" description="Basic and acidic residues" evidence="4">
    <location>
        <begin position="102"/>
        <end position="122"/>
    </location>
</feature>
<feature type="compositionally biased region" description="Basic and acidic residues" evidence="4">
    <location>
        <begin position="129"/>
        <end position="138"/>
    </location>
</feature>
<feature type="repeat" description="WD" evidence="3">
    <location>
        <begin position="1309"/>
        <end position="1339"/>
    </location>
</feature>